<evidence type="ECO:0000313" key="2">
    <source>
        <dbReference type="EMBL" id="RXJ74708.1"/>
    </source>
</evidence>
<gene>
    <name evidence="2" type="ORF">CS022_00190</name>
</gene>
<organism evidence="2 3">
    <name type="scientific">Veronia nyctiphanis</name>
    <dbReference type="NCBI Taxonomy" id="1278244"/>
    <lineage>
        <taxon>Bacteria</taxon>
        <taxon>Pseudomonadati</taxon>
        <taxon>Pseudomonadota</taxon>
        <taxon>Gammaproteobacteria</taxon>
        <taxon>Vibrionales</taxon>
        <taxon>Vibrionaceae</taxon>
        <taxon>Veronia</taxon>
    </lineage>
</organism>
<dbReference type="GO" id="GO:0015628">
    <property type="term" value="P:protein secretion by the type II secretion system"/>
    <property type="evidence" value="ECO:0007669"/>
    <property type="project" value="TreeGrafter"/>
</dbReference>
<evidence type="ECO:0000256" key="1">
    <source>
        <dbReference type="SAM" id="SignalP"/>
    </source>
</evidence>
<dbReference type="Gene3D" id="1.10.150.280">
    <property type="entry name" value="AF1531-like domain"/>
    <property type="match status" value="1"/>
</dbReference>
<accession>A0A4V1LTC4</accession>
<feature type="chain" id="PRO_5020240022" evidence="1">
    <location>
        <begin position="23"/>
        <end position="94"/>
    </location>
</feature>
<dbReference type="EMBL" id="PEIB01000001">
    <property type="protein sequence ID" value="RXJ74708.1"/>
    <property type="molecule type" value="Genomic_DNA"/>
</dbReference>
<reference evidence="2 3" key="1">
    <citation type="submission" date="2017-10" db="EMBL/GenBank/DDBJ databases">
        <title>Nyctiphanis sp. nov., isolated from the stomach of the euphausiid Nyctiphanes simplex (Hansen, 1911) in the Gulf of California.</title>
        <authorList>
            <person name="Gomez-Gil B."/>
            <person name="Aguilar-Mendez M."/>
            <person name="Lopez-Cortes A."/>
            <person name="Gomez-Gutierrez J."/>
            <person name="Roque A."/>
            <person name="Lang E."/>
            <person name="Gonzalez-Castillo A."/>
        </authorList>
    </citation>
    <scope>NUCLEOTIDE SEQUENCE [LARGE SCALE GENOMIC DNA]</scope>
    <source>
        <strain evidence="2 3">CAIM 600</strain>
    </source>
</reference>
<dbReference type="GO" id="GO:0015627">
    <property type="term" value="C:type II protein secretion system complex"/>
    <property type="evidence" value="ECO:0007669"/>
    <property type="project" value="TreeGrafter"/>
</dbReference>
<dbReference type="RefSeq" id="WP_129120600.1">
    <property type="nucleotide sequence ID" value="NZ_PEIB01000001.1"/>
</dbReference>
<dbReference type="AlphaFoldDB" id="A0A4V1LTC4"/>
<evidence type="ECO:0000313" key="3">
    <source>
        <dbReference type="Proteomes" id="UP000290287"/>
    </source>
</evidence>
<dbReference type="PANTHER" id="PTHR21180:SF32">
    <property type="entry name" value="ENDONUCLEASE_EXONUCLEASE_PHOSPHATASE FAMILY DOMAIN-CONTAINING PROTEIN 1"/>
    <property type="match status" value="1"/>
</dbReference>
<dbReference type="NCBIfam" id="TIGR00426">
    <property type="entry name" value="competence protein ComEA helix-hairpin-helix repeat region"/>
    <property type="match status" value="1"/>
</dbReference>
<dbReference type="OrthoDB" id="7510573at2"/>
<protein>
    <submittedName>
        <fullName evidence="2">DNA uptake protein</fullName>
    </submittedName>
</protein>
<keyword evidence="3" id="KW-1185">Reference proteome</keyword>
<comment type="caution">
    <text evidence="2">The sequence shown here is derived from an EMBL/GenBank/DDBJ whole genome shotgun (WGS) entry which is preliminary data.</text>
</comment>
<name>A0A4V1LTC4_9GAMM</name>
<dbReference type="InterPro" id="IPR004509">
    <property type="entry name" value="Competence_ComEA_HhH"/>
</dbReference>
<feature type="signal peptide" evidence="1">
    <location>
        <begin position="1"/>
        <end position="22"/>
    </location>
</feature>
<dbReference type="SUPFAM" id="SSF47781">
    <property type="entry name" value="RuvA domain 2-like"/>
    <property type="match status" value="1"/>
</dbReference>
<dbReference type="InterPro" id="IPR010994">
    <property type="entry name" value="RuvA_2-like"/>
</dbReference>
<dbReference type="Pfam" id="PF12836">
    <property type="entry name" value="HHH_3"/>
    <property type="match status" value="1"/>
</dbReference>
<sequence>MKNLVAAVCFAITIVLSPISVAEDSMQVQVEMVNINTADVDELDKILLGIGVKKAQAIVDYRNEFGPFLSIEDITNVKGIGESTLDKNRDRIKI</sequence>
<dbReference type="InterPro" id="IPR051675">
    <property type="entry name" value="Endo/Exo/Phosphatase_dom_1"/>
</dbReference>
<dbReference type="PANTHER" id="PTHR21180">
    <property type="entry name" value="ENDONUCLEASE/EXONUCLEASE/PHOSPHATASE FAMILY DOMAIN-CONTAINING PROTEIN 1"/>
    <property type="match status" value="1"/>
</dbReference>
<dbReference type="Proteomes" id="UP000290287">
    <property type="component" value="Unassembled WGS sequence"/>
</dbReference>
<keyword evidence="1" id="KW-0732">Signal</keyword>
<proteinExistence type="predicted"/>